<evidence type="ECO:0000256" key="3">
    <source>
        <dbReference type="ARBA" id="ARBA00023163"/>
    </source>
</evidence>
<organism evidence="5 6">
    <name type="scientific">Acidiferrimicrobium australe</name>
    <dbReference type="NCBI Taxonomy" id="2664430"/>
    <lineage>
        <taxon>Bacteria</taxon>
        <taxon>Bacillati</taxon>
        <taxon>Actinomycetota</taxon>
        <taxon>Acidimicrobiia</taxon>
        <taxon>Acidimicrobiales</taxon>
        <taxon>Acidimicrobiaceae</taxon>
        <taxon>Acidiferrimicrobium</taxon>
    </lineage>
</organism>
<feature type="domain" description="GntR C-terminal" evidence="4">
    <location>
        <begin position="108"/>
        <end position="218"/>
    </location>
</feature>
<name>A0ABW9QY90_9ACTN</name>
<dbReference type="Pfam" id="PF07729">
    <property type="entry name" value="FCD"/>
    <property type="match status" value="1"/>
</dbReference>
<keyword evidence="1" id="KW-0805">Transcription regulation</keyword>
<comment type="caution">
    <text evidence="5">The sequence shown here is derived from an EMBL/GenBank/DDBJ whole genome shotgun (WGS) entry which is preliminary data.</text>
</comment>
<accession>A0ABW9QY90</accession>
<sequence length="225" mass="24569">MTTNVPTSADHTPRVAILRQELLPHVQDVPRHSPPLNATRVFATTGGMTAAALELVRAAVTAEGVDRRLREILRRTAWIFRERTQGIHRPTLSTAASQALTEAPKLTEDAALRLSVARGDGNRESEVRAAHQLLVSLPLADPDDPSRRSKRCADAHLAFHTKPIACCGDEALHDTRRRRSDPAELYNAWSGHTEQGAERVIATAHRELMEAALARDADPTSPSGP</sequence>
<evidence type="ECO:0000256" key="2">
    <source>
        <dbReference type="ARBA" id="ARBA00023125"/>
    </source>
</evidence>
<dbReference type="InterPro" id="IPR008920">
    <property type="entry name" value="TF_FadR/GntR_C"/>
</dbReference>
<keyword evidence="6" id="KW-1185">Reference proteome</keyword>
<evidence type="ECO:0000313" key="6">
    <source>
        <dbReference type="Proteomes" id="UP000437736"/>
    </source>
</evidence>
<dbReference type="Proteomes" id="UP000437736">
    <property type="component" value="Unassembled WGS sequence"/>
</dbReference>
<evidence type="ECO:0000313" key="5">
    <source>
        <dbReference type="EMBL" id="MST34847.1"/>
    </source>
</evidence>
<dbReference type="EMBL" id="WJHE01001253">
    <property type="protein sequence ID" value="MST34847.1"/>
    <property type="molecule type" value="Genomic_DNA"/>
</dbReference>
<gene>
    <name evidence="5" type="ORF">GHK86_19235</name>
</gene>
<dbReference type="InterPro" id="IPR011711">
    <property type="entry name" value="GntR_C"/>
</dbReference>
<protein>
    <submittedName>
        <fullName evidence="5">FCD domain-containing protein</fullName>
    </submittedName>
</protein>
<proteinExistence type="predicted"/>
<keyword evidence="3" id="KW-0804">Transcription</keyword>
<evidence type="ECO:0000256" key="1">
    <source>
        <dbReference type="ARBA" id="ARBA00023015"/>
    </source>
</evidence>
<keyword evidence="2" id="KW-0238">DNA-binding</keyword>
<dbReference type="Gene3D" id="1.20.120.530">
    <property type="entry name" value="GntR ligand-binding domain-like"/>
    <property type="match status" value="1"/>
</dbReference>
<reference evidence="5 6" key="1">
    <citation type="submission" date="2019-11" db="EMBL/GenBank/DDBJ databases">
        <title>Acidiferrimicrobium australis gen. nov., sp. nov., an acidophilic and obligately heterotrophic, member of the Actinobacteria that catalyses dissimilatory oxido- reduction of iron isolated from metal-rich acidic water in Chile.</title>
        <authorList>
            <person name="Gonzalez D."/>
            <person name="Huber K."/>
            <person name="Hedrich S."/>
            <person name="Rojas-Villalobos C."/>
            <person name="Quatrini R."/>
            <person name="Dinamarca M.A."/>
            <person name="Schwarz A."/>
            <person name="Canales C."/>
            <person name="Nancucheo I."/>
        </authorList>
    </citation>
    <scope>NUCLEOTIDE SEQUENCE [LARGE SCALE GENOMIC DNA]</scope>
    <source>
        <strain evidence="5 6">USS-CCA1</strain>
    </source>
</reference>
<evidence type="ECO:0000259" key="4">
    <source>
        <dbReference type="Pfam" id="PF07729"/>
    </source>
</evidence>